<dbReference type="EMBL" id="MFTJ01000050">
    <property type="protein sequence ID" value="OGI64479.1"/>
    <property type="molecule type" value="Genomic_DNA"/>
</dbReference>
<dbReference type="Proteomes" id="UP000178700">
    <property type="component" value="Unassembled WGS sequence"/>
</dbReference>
<organism evidence="1 2">
    <name type="scientific">Candidatus Nomurabacteria bacterium RIFCSPHIGHO2_01_FULL_39_10</name>
    <dbReference type="NCBI Taxonomy" id="1801733"/>
    <lineage>
        <taxon>Bacteria</taxon>
        <taxon>Candidatus Nomuraibacteriota</taxon>
    </lineage>
</organism>
<name>A0A1F6V4M1_9BACT</name>
<sequence>MYREKEVKYDVALERDEAKLLRDVERIVLEFGFSIVPKESVTRRYEYFDTRELYAMHHSETVRKISEFTPASEKGKFRYDYKKGLITERYEENYWSNRELNEEEMRRRLKLPEVYDGLEVKARASTRHTKRVLQKNGTRIELALDHFTLEGGLQFKELELECKNGDDVKNERLGRRISDVLGLVRLEEQKYTRVMRMRGG</sequence>
<accession>A0A1F6V4M1</accession>
<comment type="caution">
    <text evidence="1">The sequence shown here is derived from an EMBL/GenBank/DDBJ whole genome shotgun (WGS) entry which is preliminary data.</text>
</comment>
<protein>
    <recommendedName>
        <fullName evidence="3">CYTH domain-containing protein</fullName>
    </recommendedName>
</protein>
<dbReference type="InterPro" id="IPR033469">
    <property type="entry name" value="CYTH-like_dom_sf"/>
</dbReference>
<proteinExistence type="predicted"/>
<reference evidence="1 2" key="1">
    <citation type="journal article" date="2016" name="Nat. Commun.">
        <title>Thousands of microbial genomes shed light on interconnected biogeochemical processes in an aquifer system.</title>
        <authorList>
            <person name="Anantharaman K."/>
            <person name="Brown C.T."/>
            <person name="Hug L.A."/>
            <person name="Sharon I."/>
            <person name="Castelle C.J."/>
            <person name="Probst A.J."/>
            <person name="Thomas B.C."/>
            <person name="Singh A."/>
            <person name="Wilkins M.J."/>
            <person name="Karaoz U."/>
            <person name="Brodie E.L."/>
            <person name="Williams K.H."/>
            <person name="Hubbard S.S."/>
            <person name="Banfield J.F."/>
        </authorList>
    </citation>
    <scope>NUCLEOTIDE SEQUENCE [LARGE SCALE GENOMIC DNA]</scope>
</reference>
<evidence type="ECO:0008006" key="3">
    <source>
        <dbReference type="Google" id="ProtNLM"/>
    </source>
</evidence>
<dbReference type="SUPFAM" id="SSF55154">
    <property type="entry name" value="CYTH-like phosphatases"/>
    <property type="match status" value="1"/>
</dbReference>
<dbReference type="AlphaFoldDB" id="A0A1F6V4M1"/>
<gene>
    <name evidence="1" type="ORF">A2642_01790</name>
</gene>
<evidence type="ECO:0000313" key="1">
    <source>
        <dbReference type="EMBL" id="OGI64479.1"/>
    </source>
</evidence>
<evidence type="ECO:0000313" key="2">
    <source>
        <dbReference type="Proteomes" id="UP000178700"/>
    </source>
</evidence>